<dbReference type="Proteomes" id="UP000001505">
    <property type="component" value="Chromosome"/>
</dbReference>
<dbReference type="STRING" id="716544.wcw_1536"/>
<dbReference type="HOGENOM" id="CLU_203241_0_0_0"/>
<name>D6YS40_WADCW</name>
<dbReference type="EMBL" id="CP001928">
    <property type="protein sequence ID" value="ADI38886.1"/>
    <property type="molecule type" value="Genomic_DNA"/>
</dbReference>
<proteinExistence type="predicted"/>
<evidence type="ECO:0000313" key="1">
    <source>
        <dbReference type="EMBL" id="ADI38886.1"/>
    </source>
</evidence>
<gene>
    <name evidence="1" type="ordered locus">wcw_1536</name>
</gene>
<protein>
    <submittedName>
        <fullName evidence="1">Uncharacterized protein</fullName>
    </submittedName>
</protein>
<evidence type="ECO:0000313" key="2">
    <source>
        <dbReference type="Proteomes" id="UP000001505"/>
    </source>
</evidence>
<keyword evidence="2" id="KW-1185">Reference proteome</keyword>
<dbReference type="eggNOG" id="ENOG5033H5C">
    <property type="taxonomic scope" value="Bacteria"/>
</dbReference>
<reference evidence="1 2" key="1">
    <citation type="journal article" date="2010" name="PLoS ONE">
        <title>The Waddlia genome: a window into chlamydial biology.</title>
        <authorList>
            <person name="Bertelli C."/>
            <person name="Collyn F."/>
            <person name="Croxatto A."/>
            <person name="Ruckert C."/>
            <person name="Polkinghorne A."/>
            <person name="Kebbi-Beghdadi C."/>
            <person name="Goesmann A."/>
            <person name="Vaughan L."/>
            <person name="Greub G."/>
        </authorList>
    </citation>
    <scope>NUCLEOTIDE SEQUENCE [LARGE SCALE GENOMIC DNA]</scope>
    <source>
        <strain evidence="2">ATCC VR-1470 / WSU 86-1044</strain>
    </source>
</reference>
<dbReference type="AlphaFoldDB" id="D6YS40"/>
<organism evidence="1 2">
    <name type="scientific">Waddlia chondrophila (strain ATCC VR-1470 / WSU 86-1044)</name>
    <dbReference type="NCBI Taxonomy" id="716544"/>
    <lineage>
        <taxon>Bacteria</taxon>
        <taxon>Pseudomonadati</taxon>
        <taxon>Chlamydiota</taxon>
        <taxon>Chlamydiia</taxon>
        <taxon>Parachlamydiales</taxon>
        <taxon>Waddliaceae</taxon>
        <taxon>Waddlia</taxon>
    </lineage>
</organism>
<sequence>MKTFRRCAMDEQEMRRKIAYLEFVNDQLISEMEEVDEMMRFIGFADGLDTVKETAWHLYDNNDLYQS</sequence>
<accession>D6YS40</accession>
<dbReference type="KEGG" id="wch:wcw_1536"/>